<accession>A0ABT4UH66</accession>
<dbReference type="SUPFAM" id="SSF53756">
    <property type="entry name" value="UDP-Glycosyltransferase/glycogen phosphorylase"/>
    <property type="match status" value="1"/>
</dbReference>
<dbReference type="Pfam" id="PF13439">
    <property type="entry name" value="Glyco_transf_4"/>
    <property type="match status" value="1"/>
</dbReference>
<reference evidence="3 4" key="1">
    <citation type="submission" date="2022-12" db="EMBL/GenBank/DDBJ databases">
        <title>Chitinophagaceae gen. sp. nov., a new member of the family Chitinophagaceae, isolated from soil in a chemical factory.</title>
        <authorList>
            <person name="Ke Z."/>
        </authorList>
    </citation>
    <scope>NUCLEOTIDE SEQUENCE [LARGE SCALE GENOMIC DNA]</scope>
    <source>
        <strain evidence="3 4">LY-5</strain>
    </source>
</reference>
<keyword evidence="4" id="KW-1185">Reference proteome</keyword>
<evidence type="ECO:0000259" key="1">
    <source>
        <dbReference type="Pfam" id="PF00534"/>
    </source>
</evidence>
<dbReference type="InterPro" id="IPR028098">
    <property type="entry name" value="Glyco_trans_4-like_N"/>
</dbReference>
<organism evidence="3 4">
    <name type="scientific">Polluticaenibacter yanchengensis</name>
    <dbReference type="NCBI Taxonomy" id="3014562"/>
    <lineage>
        <taxon>Bacteria</taxon>
        <taxon>Pseudomonadati</taxon>
        <taxon>Bacteroidota</taxon>
        <taxon>Chitinophagia</taxon>
        <taxon>Chitinophagales</taxon>
        <taxon>Chitinophagaceae</taxon>
        <taxon>Polluticaenibacter</taxon>
    </lineage>
</organism>
<comment type="caution">
    <text evidence="3">The sequence shown here is derived from an EMBL/GenBank/DDBJ whole genome shotgun (WGS) entry which is preliminary data.</text>
</comment>
<sequence length="402" mass="45436">MAIRVLRIINRFVISGSTFNVSYLTKYLPSEFETVLISGHKDDGEENSDYLAASFGLNPVYVNSMRKSLTQPWNDRNAFKEIKKIIETFKPHIVHTHAAKAGFVGRLAAISCNVPIVLHTFEGHYFHSYFHPIKTNVLLRIERYLAAKTDGIIAISPEQYDDLANIYKVASPEKVFTLPIGLDIDKFTLNTDRLRADFRNEFKISDDTICIGIIGRLVPIKNLNMFVRVVKEVLQRTNKKVKFFIVGDGESREDTERQLEQLNLAYTSVHEKDYSKPVIFTSWRKDIDCIMAGIDIVALTSLNEGTPVALMEAQAAKKAIVSTNVGGIGYVVEDGKSALLAESNNVKDFSDKLLTLIENESLRNEMGQFGYENAQAKFSLNRFINDTKNLYHKLLQEKGVKI</sequence>
<keyword evidence="3" id="KW-0328">Glycosyltransferase</keyword>
<gene>
    <name evidence="3" type="ORF">O3P16_05140</name>
</gene>
<dbReference type="InterPro" id="IPR050194">
    <property type="entry name" value="Glycosyltransferase_grp1"/>
</dbReference>
<evidence type="ECO:0000313" key="3">
    <source>
        <dbReference type="EMBL" id="MDA3614181.1"/>
    </source>
</evidence>
<dbReference type="RefSeq" id="WP_407030504.1">
    <property type="nucleotide sequence ID" value="NZ_JAQGEF010000004.1"/>
</dbReference>
<dbReference type="GO" id="GO:0016757">
    <property type="term" value="F:glycosyltransferase activity"/>
    <property type="evidence" value="ECO:0007669"/>
    <property type="project" value="UniProtKB-KW"/>
</dbReference>
<evidence type="ECO:0000259" key="2">
    <source>
        <dbReference type="Pfam" id="PF13439"/>
    </source>
</evidence>
<dbReference type="EC" id="2.4.-.-" evidence="3"/>
<feature type="domain" description="Glycosyltransferase subfamily 4-like N-terminal" evidence="2">
    <location>
        <begin position="21"/>
        <end position="185"/>
    </location>
</feature>
<evidence type="ECO:0000313" key="4">
    <source>
        <dbReference type="Proteomes" id="UP001210231"/>
    </source>
</evidence>
<dbReference type="Pfam" id="PF00534">
    <property type="entry name" value="Glycos_transf_1"/>
    <property type="match status" value="1"/>
</dbReference>
<protein>
    <submittedName>
        <fullName evidence="3">Glycosyltransferase</fullName>
        <ecNumber evidence="3">2.4.-.-</ecNumber>
    </submittedName>
</protein>
<dbReference type="InterPro" id="IPR001296">
    <property type="entry name" value="Glyco_trans_1"/>
</dbReference>
<dbReference type="PANTHER" id="PTHR45947">
    <property type="entry name" value="SULFOQUINOVOSYL TRANSFERASE SQD2"/>
    <property type="match status" value="1"/>
</dbReference>
<feature type="domain" description="Glycosyl transferase family 1" evidence="1">
    <location>
        <begin position="197"/>
        <end position="372"/>
    </location>
</feature>
<dbReference type="Gene3D" id="3.40.50.2000">
    <property type="entry name" value="Glycogen Phosphorylase B"/>
    <property type="match status" value="2"/>
</dbReference>
<dbReference type="Proteomes" id="UP001210231">
    <property type="component" value="Unassembled WGS sequence"/>
</dbReference>
<dbReference type="EMBL" id="JAQGEF010000004">
    <property type="protein sequence ID" value="MDA3614181.1"/>
    <property type="molecule type" value="Genomic_DNA"/>
</dbReference>
<dbReference type="PANTHER" id="PTHR45947:SF3">
    <property type="entry name" value="SULFOQUINOVOSYL TRANSFERASE SQD2"/>
    <property type="match status" value="1"/>
</dbReference>
<proteinExistence type="predicted"/>
<keyword evidence="3" id="KW-0808">Transferase</keyword>
<name>A0ABT4UH66_9BACT</name>